<sequence>MTESELLAKVKTSLNITGDFQDNTLLEYIAETKNYMEDAGVSAELINSEASVGVITRGVSDLWNYGMGSVTFSEYFYQRVIQLRLKGD</sequence>
<protein>
    <submittedName>
        <fullName evidence="1">Tail connector protein</fullName>
    </submittedName>
</protein>
<dbReference type="Pfam" id="PF05135">
    <property type="entry name" value="Phage_connect_1"/>
    <property type="match status" value="1"/>
</dbReference>
<accession>A0A8S5Q0G9</accession>
<evidence type="ECO:0000313" key="1">
    <source>
        <dbReference type="EMBL" id="DAE12313.1"/>
    </source>
</evidence>
<name>A0A8S5Q0G9_9CAUD</name>
<dbReference type="EMBL" id="BK015547">
    <property type="protein sequence ID" value="DAE12313.1"/>
    <property type="molecule type" value="Genomic_DNA"/>
</dbReference>
<dbReference type="InterPro" id="IPR021146">
    <property type="entry name" value="Phage_gp6-like_head-tail"/>
</dbReference>
<proteinExistence type="predicted"/>
<reference evidence="1" key="1">
    <citation type="journal article" date="2021" name="Proc. Natl. Acad. Sci. U.S.A.">
        <title>A Catalog of Tens of Thousands of Viruses from Human Metagenomes Reveals Hidden Associations with Chronic Diseases.</title>
        <authorList>
            <person name="Tisza M.J."/>
            <person name="Buck C.B."/>
        </authorList>
    </citation>
    <scope>NUCLEOTIDE SEQUENCE</scope>
    <source>
        <strain evidence="1">CtQYc56</strain>
    </source>
</reference>
<organism evidence="1">
    <name type="scientific">Myoviridae sp. ctQYc56</name>
    <dbReference type="NCBI Taxonomy" id="2825100"/>
    <lineage>
        <taxon>Viruses</taxon>
        <taxon>Duplodnaviria</taxon>
        <taxon>Heunggongvirae</taxon>
        <taxon>Uroviricota</taxon>
        <taxon>Caudoviricetes</taxon>
    </lineage>
</organism>